<proteinExistence type="predicted"/>
<evidence type="ECO:0000256" key="1">
    <source>
        <dbReference type="SAM" id="Phobius"/>
    </source>
</evidence>
<dbReference type="EMBL" id="LT795055">
    <property type="protein sequence ID" value="SJX61045.1"/>
    <property type="molecule type" value="Genomic_DNA"/>
</dbReference>
<evidence type="ECO:0000313" key="3">
    <source>
        <dbReference type="Proteomes" id="UP000239563"/>
    </source>
</evidence>
<accession>A0A2N8U7L9</accession>
<protein>
    <submittedName>
        <fullName evidence="2">Uncharacterized protein</fullName>
    </submittedName>
</protein>
<keyword evidence="1" id="KW-1133">Transmembrane helix</keyword>
<feature type="transmembrane region" description="Helical" evidence="1">
    <location>
        <begin position="248"/>
        <end position="272"/>
    </location>
</feature>
<keyword evidence="1" id="KW-0472">Membrane</keyword>
<feature type="transmembrane region" description="Helical" evidence="1">
    <location>
        <begin position="88"/>
        <end position="113"/>
    </location>
</feature>
<keyword evidence="1" id="KW-0812">Transmembrane</keyword>
<reference evidence="2 3" key="1">
    <citation type="submission" date="2017-02" db="EMBL/GenBank/DDBJ databases">
        <authorList>
            <person name="Peterson S.W."/>
        </authorList>
    </citation>
    <scope>NUCLEOTIDE SEQUENCE [LARGE SCALE GENOMIC DNA]</scope>
    <source>
        <strain evidence="2 3">SRS1_H2-8</strain>
    </source>
</reference>
<evidence type="ECO:0000313" key="2">
    <source>
        <dbReference type="EMBL" id="SJX61045.1"/>
    </source>
</evidence>
<feature type="transmembrane region" description="Helical" evidence="1">
    <location>
        <begin position="362"/>
        <end position="385"/>
    </location>
</feature>
<dbReference type="Proteomes" id="UP000239563">
    <property type="component" value="Chromosome II"/>
</dbReference>
<sequence>MSRPFNATLPVDLLPTATGDNNVDISQLLNFLTQIAQPQITQSTVYQLYVCMAIILLLGVMGTAIILQRLIRSRAWFLKLWHVGGGAFVIPNAVIVFLGCEACFGFNWIIYAFVTIRHYQVHTFQTTYFVYKALTFCPLWVGAWWTAFGVTGAFPDSLTRKTKDSKQKRLIVCPSVFNVACWGMPVVQMGSLLSPAILAARRNAAAATEFDGWSEDARAALAGSVDVGAYEELHARSMDIWLKVTEAYWFYSVTMLCWLAWAILALVVYVPMGGHVLLRIRRKLQVERRKIEEASGRPTPATLECARNYTLDPQDTQQGKDRFGTATSRVFPPLRESAFQRRKSMQTLRTPEERRLRNLQRLLINLAVQYFGISVAIFCFIAAAAETALKMYDAARYNYLMRIEVQTNLFAAWSMVFFASLIFCCIFQRSFDPSLSFDVSEEEPMPLAPRSTLIMLFRPCLGSRTTPERGDKDEAAREVPSLEKLCPRRLSMGGTSFGQSSASGAIASDDENKAHSFLSATTPQAATFDVSPTLVPTVTFDLSPCSSGTPKGSSDNTLDTCSSTIEIYYASTPPGKVTASSGVTLPESPLHDAFRLADPTPHQCAAPPRARDQELEIAPPQPTVLGESRPVRKASVQSLRPRSNTCSQKLNLVPRRPATSSEGTGSFGRAPLLDMEAKCFVPPSRVEGGSGQTRTES</sequence>
<feature type="transmembrane region" description="Helical" evidence="1">
    <location>
        <begin position="46"/>
        <end position="67"/>
    </location>
</feature>
<dbReference type="AlphaFoldDB" id="A0A2N8U7L9"/>
<name>A0A2N8U7L9_9BASI</name>
<gene>
    <name evidence="2" type="ORF">SRS1_12267</name>
</gene>
<feature type="transmembrane region" description="Helical" evidence="1">
    <location>
        <begin position="133"/>
        <end position="154"/>
    </location>
</feature>
<feature type="transmembrane region" description="Helical" evidence="1">
    <location>
        <begin position="405"/>
        <end position="427"/>
    </location>
</feature>
<organism evidence="2 3">
    <name type="scientific">Sporisorium reilianum f. sp. reilianum</name>
    <dbReference type="NCBI Taxonomy" id="72559"/>
    <lineage>
        <taxon>Eukaryota</taxon>
        <taxon>Fungi</taxon>
        <taxon>Dikarya</taxon>
        <taxon>Basidiomycota</taxon>
        <taxon>Ustilaginomycotina</taxon>
        <taxon>Ustilaginomycetes</taxon>
        <taxon>Ustilaginales</taxon>
        <taxon>Ustilaginaceae</taxon>
        <taxon>Sporisorium</taxon>
    </lineage>
</organism>